<proteinExistence type="predicted"/>
<sequence length="112" mass="12742">MAENNPKPILPVNDDLHLSGGIESGNPLPSIRSWQQETSQILGQALLDPGFNLHLLVETGYLDMQGLSKQLIKEAEKRVKQPEEETTKPDEESLQNRIIQIYRNYFGIEEEK</sequence>
<dbReference type="EMBL" id="PEZT01000021">
    <property type="protein sequence ID" value="PIS09059.1"/>
    <property type="molecule type" value="Genomic_DNA"/>
</dbReference>
<reference evidence="3" key="1">
    <citation type="submission" date="2017-09" db="EMBL/GenBank/DDBJ databases">
        <title>Depth-based differentiation of microbial function through sediment-hosted aquifers and enrichment of novel symbionts in the deep terrestrial subsurface.</title>
        <authorList>
            <person name="Probst A.J."/>
            <person name="Ladd B."/>
            <person name="Jarett J.K."/>
            <person name="Geller-Mcgrath D.E."/>
            <person name="Sieber C.M.K."/>
            <person name="Emerson J.B."/>
            <person name="Anantharaman K."/>
            <person name="Thomas B.C."/>
            <person name="Malmstrom R."/>
            <person name="Stieglmeier M."/>
            <person name="Klingl A."/>
            <person name="Woyke T."/>
            <person name="Ryan C.M."/>
            <person name="Banfield J.F."/>
        </authorList>
    </citation>
    <scope>NUCLEOTIDE SEQUENCE [LARGE SCALE GENOMIC DNA]</scope>
</reference>
<accession>A0A2H0WAZ5</accession>
<evidence type="ECO:0000313" key="3">
    <source>
        <dbReference type="Proteomes" id="UP000230093"/>
    </source>
</evidence>
<protein>
    <submittedName>
        <fullName evidence="2">Uncharacterized protein</fullName>
    </submittedName>
</protein>
<name>A0A2H0WAZ5_9BACT</name>
<organism evidence="2 3">
    <name type="scientific">Candidatus Beckwithbacteria bacterium CG10_big_fil_rev_8_21_14_0_10_34_10</name>
    <dbReference type="NCBI Taxonomy" id="1974495"/>
    <lineage>
        <taxon>Bacteria</taxon>
        <taxon>Candidatus Beckwithiibacteriota</taxon>
    </lineage>
</organism>
<comment type="caution">
    <text evidence="2">The sequence shown here is derived from an EMBL/GenBank/DDBJ whole genome shotgun (WGS) entry which is preliminary data.</text>
</comment>
<dbReference type="Proteomes" id="UP000230093">
    <property type="component" value="Unassembled WGS sequence"/>
</dbReference>
<evidence type="ECO:0000256" key="1">
    <source>
        <dbReference type="SAM" id="MobiDB-lite"/>
    </source>
</evidence>
<dbReference type="AlphaFoldDB" id="A0A2H0WAZ5"/>
<evidence type="ECO:0000313" key="2">
    <source>
        <dbReference type="EMBL" id="PIS09059.1"/>
    </source>
</evidence>
<feature type="region of interest" description="Disordered" evidence="1">
    <location>
        <begin position="1"/>
        <end position="24"/>
    </location>
</feature>
<gene>
    <name evidence="2" type="ORF">COT75_03570</name>
</gene>